<dbReference type="Pfam" id="PF00667">
    <property type="entry name" value="FAD_binding_1"/>
    <property type="match status" value="1"/>
</dbReference>
<dbReference type="InterPro" id="IPR017896">
    <property type="entry name" value="4Fe4S_Fe-S-bd"/>
</dbReference>
<dbReference type="InterPro" id="IPR017938">
    <property type="entry name" value="Riboflavin_synthase-like_b-brl"/>
</dbReference>
<feature type="non-terminal residue" evidence="20">
    <location>
        <position position="1429"/>
    </location>
</feature>
<dbReference type="SUPFAM" id="SSF63380">
    <property type="entry name" value="Riboflavin synthase domain-like"/>
    <property type="match status" value="1"/>
</dbReference>
<dbReference type="InterPro" id="IPR029039">
    <property type="entry name" value="Flavoprotein-like_sf"/>
</dbReference>
<evidence type="ECO:0000256" key="5">
    <source>
        <dbReference type="ARBA" id="ARBA00022630"/>
    </source>
</evidence>
<keyword evidence="10" id="KW-0521">NADP</keyword>
<dbReference type="Pfam" id="PF13510">
    <property type="entry name" value="Fer2_4"/>
    <property type="match status" value="1"/>
</dbReference>
<dbReference type="CDD" id="cd00207">
    <property type="entry name" value="fer2"/>
    <property type="match status" value="1"/>
</dbReference>
<evidence type="ECO:0000256" key="12">
    <source>
        <dbReference type="ARBA" id="ARBA00023004"/>
    </source>
</evidence>
<name>A0A192ZJ95_9EUKA</name>
<feature type="compositionally biased region" description="Basic and acidic residues" evidence="15">
    <location>
        <begin position="1379"/>
        <end position="1422"/>
    </location>
</feature>
<sequence length="1429" mass="158842">MSVPSHGPSSFDGSVAFSTLDLDACTVEVQHQWMGRSIRRKVVVDPSSMTLIRTVQSEGRDLMSFIEDHRMMCWLEGGKRNGAPLLSLQPRLCGGGGACSTTSGSRETKYQTKASRKQSAPPKYAPSIKYDNGDRSMDGSSSQRESRHTVSVVVNGKSYADVPSGSTILDACRKIGIHIPTLCHHPDLPPAGKCRICVVEVSEDVYQPPTMKLSCSTKVQSGMIISTDSPQVRARSLANLKGFQLPPKQFATIMDTATPEIEELVGWAEDSFLDQSSLAIVRDYSKCLRCTRCVRACSHIQGMHILSLNPDPTGPPLLTKDDLPIADTACISCGQCSKVCPSGAVRENDEDLHELLALMNEYLDGNEGAFERYCSKRKIKTSQKRTSIESEEHKEIPLRKTSKDESAYNLSTARSLNDLQGKRLAWDTPRKKKKKLQKKKIFILQCAPSTRVSLAECFGEEPGTVSIRRLVGAAKAAGFDYVFDTDWAADLTIIEEACELLTRLEKGGPFPMFTSCCPAWINLVEKRFPHLIPHVSTCRSPMMMMGAVIRTFFCKKMNLDPANVVSVAMMPCTAKKDEIHRERMFFNGKKTVDYVLTTREFARFLGARHVDLNQVERFPFDDPLGETTGAAALFGVTGGVMEAAIRTVHEWVTGEPYPLEQMPYQVSLRGLSSLKEAEIKLGDNIVRVAVVSGGKNVQELLRRIGKKGSTKYHFIEVMACPSGCINGGGQPISLQHDVVVRRMQALYAIDSHSKIRLCHENESLKQFYREAYGITELAHPTKHRGIERPEELHILHTSYTSHAKRDFQSFDGLGTDASSSQSGGAILILYGSQGGRTATKAQEFAQSGRLLHFPVRCMAMSAYDPRCLENEKFVMVLVSTFGEGSLPDNAQAFYNFLAHADPGSYDNIEYTVCAFGSSDYAKFCEAGKQFDAIFEQVGAKRITNLVECDENSMDQGEEMFEVWKTYIWSLMGSTGQSSHEPSYPKYTVVPAIASSKAPLIRCPPGFKFVDFISSELIAKNTNEFILPKDEDVLEAHKKAIVVEESETHLIKFSLENSGVSYEAGHIISILPKNPKNVVEMFLKKLGLDQHSHISVTSLEKGTHSGDIPPLLTVGELFYQYIDLCGPPTKKFLRDLPFYAIEDDDKNKLLALLDKDDKVLAEYLSERTYYEVFEDFPSVILPMSILISIIPLIQPRVYAVASSPKQNPSQLDLVVRHKRFMTRNGRIRDGLCSSYLLSLNSTSATSLVAVRTSRSSLMHPKKPMHPILFFGVHSGISFFRGLMQEREFLKKSEEELGPAVLVYQPHAGVKGMEEEKFFIPEMSSFQKMGCLSNFYVVGSDVSGRSSTVSGMHEMRESGKVEEMEAADEFEMVLSSVISSKDEPKITGHAHFEMKEQRGEQKEEGQKESSLKGKSGKEISKQVIDDDDDDD</sequence>
<dbReference type="InterPro" id="IPR009016">
    <property type="entry name" value="Fe_hydrogenase"/>
</dbReference>
<dbReference type="InterPro" id="IPR036010">
    <property type="entry name" value="2Fe-2S_ferredoxin-like_sf"/>
</dbReference>
<dbReference type="EC" id="1.6.2.4" evidence="14"/>
<evidence type="ECO:0000256" key="14">
    <source>
        <dbReference type="ARBA" id="ARBA00023797"/>
    </source>
</evidence>
<dbReference type="InterPro" id="IPR004108">
    <property type="entry name" value="Fe_hydrogenase_lsu_C"/>
</dbReference>
<dbReference type="InterPro" id="IPR001041">
    <property type="entry name" value="2Fe-2S_ferredoxin-type"/>
</dbReference>
<keyword evidence="11" id="KW-0560">Oxidoreductase</keyword>
<evidence type="ECO:0000259" key="18">
    <source>
        <dbReference type="PROSITE" id="PS51379"/>
    </source>
</evidence>
<evidence type="ECO:0000256" key="6">
    <source>
        <dbReference type="ARBA" id="ARBA00022643"/>
    </source>
</evidence>
<dbReference type="PRINTS" id="PR00369">
    <property type="entry name" value="FLAVODOXIN"/>
</dbReference>
<dbReference type="InterPro" id="IPR008254">
    <property type="entry name" value="Flavodoxin/NO_synth"/>
</dbReference>
<evidence type="ECO:0000256" key="11">
    <source>
        <dbReference type="ARBA" id="ARBA00023002"/>
    </source>
</evidence>
<keyword evidence="9" id="KW-0274">FAD</keyword>
<dbReference type="Gene3D" id="3.40.50.360">
    <property type="match status" value="1"/>
</dbReference>
<keyword evidence="6" id="KW-0288">FMN</keyword>
<evidence type="ECO:0000256" key="10">
    <source>
        <dbReference type="ARBA" id="ARBA00022857"/>
    </source>
</evidence>
<evidence type="ECO:0000256" key="15">
    <source>
        <dbReference type="SAM" id="MobiDB-lite"/>
    </source>
</evidence>
<dbReference type="PROSITE" id="PS00198">
    <property type="entry name" value="4FE4S_FER_1"/>
    <property type="match status" value="1"/>
</dbReference>
<dbReference type="Pfam" id="PF02256">
    <property type="entry name" value="Fe_hyd_SSU"/>
    <property type="match status" value="1"/>
</dbReference>
<feature type="domain" description="Flavodoxin-like" evidence="16">
    <location>
        <begin position="826"/>
        <end position="968"/>
    </location>
</feature>
<dbReference type="Gene3D" id="3.40.950.10">
    <property type="entry name" value="Fe-only Hydrogenase (Larger Subunit), Chain L, domain 3"/>
    <property type="match status" value="1"/>
</dbReference>
<evidence type="ECO:0000256" key="13">
    <source>
        <dbReference type="ARBA" id="ARBA00023014"/>
    </source>
</evidence>
<dbReference type="PANTHER" id="PTHR19384:SF17">
    <property type="entry name" value="NADPH--CYTOCHROME P450 REDUCTASE"/>
    <property type="match status" value="1"/>
</dbReference>
<dbReference type="InterPro" id="IPR003149">
    <property type="entry name" value="Fe_hydrogenase_ssu"/>
</dbReference>
<dbReference type="Gene3D" id="2.40.30.10">
    <property type="entry name" value="Translation factors"/>
    <property type="match status" value="1"/>
</dbReference>
<dbReference type="GO" id="GO:0046872">
    <property type="term" value="F:metal ion binding"/>
    <property type="evidence" value="ECO:0007669"/>
    <property type="project" value="UniProtKB-KW"/>
</dbReference>
<feature type="domain" description="FAD-binding FR-type" evidence="19">
    <location>
        <begin position="1004"/>
        <end position="1259"/>
    </location>
</feature>
<keyword evidence="7" id="KW-0479">Metal-binding</keyword>
<dbReference type="Gene3D" id="1.20.990.10">
    <property type="entry name" value="NADPH-cytochrome p450 Reductase, Chain A, domain 3"/>
    <property type="match status" value="1"/>
</dbReference>
<dbReference type="Pfam" id="PF12838">
    <property type="entry name" value="Fer4_7"/>
    <property type="match status" value="1"/>
</dbReference>
<dbReference type="InterPro" id="IPR003097">
    <property type="entry name" value="CysJ-like_FAD-binding"/>
</dbReference>
<dbReference type="Pfam" id="PF00258">
    <property type="entry name" value="Flavodoxin_1"/>
    <property type="match status" value="1"/>
</dbReference>
<dbReference type="GO" id="GO:0051539">
    <property type="term" value="F:4 iron, 4 sulfur cluster binding"/>
    <property type="evidence" value="ECO:0007669"/>
    <property type="project" value="UniProtKB-KW"/>
</dbReference>
<dbReference type="Gene3D" id="4.10.260.20">
    <property type="entry name" value="Iron hydrogenase, small subunit"/>
    <property type="match status" value="1"/>
</dbReference>
<dbReference type="InterPro" id="IPR036991">
    <property type="entry name" value="Fe_hydrogenase_ssu_sf"/>
</dbReference>
<evidence type="ECO:0000256" key="3">
    <source>
        <dbReference type="ARBA" id="ARBA00006596"/>
    </source>
</evidence>
<evidence type="ECO:0000256" key="1">
    <source>
        <dbReference type="ARBA" id="ARBA00001917"/>
    </source>
</evidence>
<comment type="similarity">
    <text evidence="3">Belongs to the NARF family.</text>
</comment>
<evidence type="ECO:0000259" key="16">
    <source>
        <dbReference type="PROSITE" id="PS50902"/>
    </source>
</evidence>
<feature type="region of interest" description="Disordered" evidence="15">
    <location>
        <begin position="1379"/>
        <end position="1429"/>
    </location>
</feature>
<dbReference type="PANTHER" id="PTHR19384">
    <property type="entry name" value="NITRIC OXIDE SYNTHASE-RELATED"/>
    <property type="match status" value="1"/>
</dbReference>
<keyword evidence="12" id="KW-0408">Iron</keyword>
<evidence type="ECO:0000313" key="20">
    <source>
        <dbReference type="EMBL" id="ANM86885.1"/>
    </source>
</evidence>
<organism evidence="20">
    <name type="scientific">Stygiella incarcerata</name>
    <dbReference type="NCBI Taxonomy" id="1712417"/>
    <lineage>
        <taxon>Eukaryota</taxon>
        <taxon>Discoba</taxon>
        <taxon>Jakobida</taxon>
        <taxon>Andalucina</taxon>
        <taxon>Stygiellidae</taxon>
        <taxon>Stygiella</taxon>
    </lineage>
</organism>
<evidence type="ECO:0000256" key="4">
    <source>
        <dbReference type="ARBA" id="ARBA00022485"/>
    </source>
</evidence>
<feature type="domain" description="4Fe-4S ferredoxin-type" evidence="18">
    <location>
        <begin position="278"/>
        <end position="308"/>
    </location>
</feature>
<dbReference type="InterPro" id="IPR023173">
    <property type="entry name" value="NADPH_Cyt_P450_Rdtase_alpha"/>
</dbReference>
<dbReference type="Gene3D" id="3.40.50.80">
    <property type="entry name" value="Nucleotide-binding domain of ferredoxin-NADP reductase (FNR) module"/>
    <property type="match status" value="1"/>
</dbReference>
<feature type="region of interest" description="Disordered" evidence="15">
    <location>
        <begin position="95"/>
        <end position="149"/>
    </location>
</feature>
<dbReference type="FunFam" id="3.30.70.20:FF:000035">
    <property type="entry name" value="Iron hydrogenase 1"/>
    <property type="match status" value="1"/>
</dbReference>
<dbReference type="InterPro" id="IPR017900">
    <property type="entry name" value="4Fe4S_Fe_S_CS"/>
</dbReference>
<dbReference type="PROSITE" id="PS50902">
    <property type="entry name" value="FLAVODOXIN_LIKE"/>
    <property type="match status" value="1"/>
</dbReference>
<dbReference type="Gene3D" id="3.40.50.1780">
    <property type="match status" value="1"/>
</dbReference>
<dbReference type="PROSITE" id="PS51085">
    <property type="entry name" value="2FE2S_FER_2"/>
    <property type="match status" value="1"/>
</dbReference>
<gene>
    <name evidence="20" type="primary">HYDA3</name>
</gene>
<dbReference type="Pfam" id="PF02906">
    <property type="entry name" value="Fe_hyd_lg_C"/>
    <property type="match status" value="1"/>
</dbReference>
<accession>A0A192ZJ95</accession>
<dbReference type="PROSITE" id="PS51379">
    <property type="entry name" value="4FE4S_FER_2"/>
    <property type="match status" value="2"/>
</dbReference>
<dbReference type="EMBL" id="KT984649">
    <property type="protein sequence ID" value="ANM86869.1"/>
    <property type="molecule type" value="mRNA"/>
</dbReference>
<keyword evidence="5" id="KW-0285">Flavoprotein</keyword>
<dbReference type="SUPFAM" id="SSF53920">
    <property type="entry name" value="Fe-only hydrogenase"/>
    <property type="match status" value="1"/>
</dbReference>
<dbReference type="InterPro" id="IPR039261">
    <property type="entry name" value="FNR_nucleotide-bd"/>
</dbReference>
<dbReference type="Gene3D" id="3.30.70.20">
    <property type="match status" value="1"/>
</dbReference>
<dbReference type="SUPFAM" id="SSF52218">
    <property type="entry name" value="Flavoproteins"/>
    <property type="match status" value="1"/>
</dbReference>
<evidence type="ECO:0000256" key="7">
    <source>
        <dbReference type="ARBA" id="ARBA00022723"/>
    </source>
</evidence>
<dbReference type="EMBL" id="KU169140">
    <property type="protein sequence ID" value="ANM86885.1"/>
    <property type="molecule type" value="Genomic_DNA"/>
</dbReference>
<dbReference type="Gene3D" id="3.10.20.740">
    <property type="match status" value="1"/>
</dbReference>
<feature type="domain" description="2Fe-2S ferredoxin-type" evidence="17">
    <location>
        <begin position="148"/>
        <end position="231"/>
    </location>
</feature>
<reference evidence="20" key="1">
    <citation type="journal article" date="2016" name="Mol. Biol. Evol.">
        <title>Novel hydrogenosomes in the microaerophilic jakobid Stygiella incarcerata.</title>
        <authorList>
            <person name="Leger M.M."/>
            <person name="Eme L."/>
            <person name="Hug L.A."/>
            <person name="Roger A.J."/>
        </authorList>
    </citation>
    <scope>NUCLEOTIDE SEQUENCE</scope>
</reference>
<proteinExistence type="evidence at transcript level"/>
<dbReference type="SUPFAM" id="SSF54862">
    <property type="entry name" value="4Fe-4S ferredoxins"/>
    <property type="match status" value="1"/>
</dbReference>
<dbReference type="InterPro" id="IPR017927">
    <property type="entry name" value="FAD-bd_FR_type"/>
</dbReference>
<dbReference type="GO" id="GO:0003958">
    <property type="term" value="F:NADPH-hemoprotein reductase activity"/>
    <property type="evidence" value="ECO:0007669"/>
    <property type="project" value="UniProtKB-EC"/>
</dbReference>
<keyword evidence="4" id="KW-0004">4Fe-4S</keyword>
<keyword evidence="8" id="KW-0677">Repeat</keyword>
<dbReference type="PROSITE" id="PS51384">
    <property type="entry name" value="FAD_FR"/>
    <property type="match status" value="1"/>
</dbReference>
<evidence type="ECO:0000259" key="19">
    <source>
        <dbReference type="PROSITE" id="PS51384"/>
    </source>
</evidence>
<evidence type="ECO:0000256" key="8">
    <source>
        <dbReference type="ARBA" id="ARBA00022737"/>
    </source>
</evidence>
<keyword evidence="13" id="KW-0411">Iron-sulfur</keyword>
<protein>
    <recommendedName>
        <fullName evidence="14">NADPH--hemoprotein reductase</fullName>
        <ecNumber evidence="14">1.6.2.4</ecNumber>
    </recommendedName>
</protein>
<feature type="domain" description="4Fe-4S ferredoxin-type" evidence="18">
    <location>
        <begin position="322"/>
        <end position="350"/>
    </location>
</feature>
<dbReference type="GO" id="GO:0005829">
    <property type="term" value="C:cytosol"/>
    <property type="evidence" value="ECO:0007669"/>
    <property type="project" value="TreeGrafter"/>
</dbReference>
<evidence type="ECO:0000256" key="2">
    <source>
        <dbReference type="ARBA" id="ARBA00001974"/>
    </source>
</evidence>
<dbReference type="InterPro" id="IPR001094">
    <property type="entry name" value="Flavdoxin-like"/>
</dbReference>
<dbReference type="GO" id="GO:0010181">
    <property type="term" value="F:FMN binding"/>
    <property type="evidence" value="ECO:0007669"/>
    <property type="project" value="InterPro"/>
</dbReference>
<evidence type="ECO:0000259" key="17">
    <source>
        <dbReference type="PROSITE" id="PS51085"/>
    </source>
</evidence>
<comment type="cofactor">
    <cofactor evidence="2">
        <name>FAD</name>
        <dbReference type="ChEBI" id="CHEBI:57692"/>
    </cofactor>
</comment>
<dbReference type="SUPFAM" id="SSF54292">
    <property type="entry name" value="2Fe-2S ferredoxin-like"/>
    <property type="match status" value="1"/>
</dbReference>
<dbReference type="GO" id="GO:0050660">
    <property type="term" value="F:flavin adenine dinucleotide binding"/>
    <property type="evidence" value="ECO:0007669"/>
    <property type="project" value="TreeGrafter"/>
</dbReference>
<comment type="cofactor">
    <cofactor evidence="1">
        <name>FMN</name>
        <dbReference type="ChEBI" id="CHEBI:58210"/>
    </cofactor>
</comment>
<evidence type="ECO:0000256" key="9">
    <source>
        <dbReference type="ARBA" id="ARBA00022827"/>
    </source>
</evidence>